<dbReference type="PANTHER" id="PTHR42796">
    <property type="entry name" value="FUMARYLACETOACETATE HYDROLASE DOMAIN-CONTAINING PROTEIN 2A-RELATED"/>
    <property type="match status" value="1"/>
</dbReference>
<dbReference type="GO" id="GO:0016787">
    <property type="term" value="F:hydrolase activity"/>
    <property type="evidence" value="ECO:0007669"/>
    <property type="project" value="UniProtKB-KW"/>
</dbReference>
<dbReference type="InterPro" id="IPR011234">
    <property type="entry name" value="Fumarylacetoacetase-like_C"/>
</dbReference>
<dbReference type="Gene3D" id="3.90.850.10">
    <property type="entry name" value="Fumarylacetoacetase-like, C-terminal domain"/>
    <property type="match status" value="1"/>
</dbReference>
<keyword evidence="2" id="KW-0479">Metal-binding</keyword>
<evidence type="ECO:0000259" key="3">
    <source>
        <dbReference type="Pfam" id="PF01557"/>
    </source>
</evidence>
<accession>A0ABU8AG23</accession>
<name>A0ABU8AG23_9ACTN</name>
<dbReference type="Proteomes" id="UP001310290">
    <property type="component" value="Unassembled WGS sequence"/>
</dbReference>
<protein>
    <submittedName>
        <fullName evidence="4">Fumarylacetoacetate hydrolase family protein</fullName>
    </submittedName>
</protein>
<keyword evidence="4" id="KW-0378">Hydrolase</keyword>
<sequence>MSTPNRSDPAIRHVNPTAFHQYTRRKMKVAVFGPDRRVGVVHENTVVDINGAYAKYVAETTDAARPLVEAAAAVPAQLNAFIEEGTRALDGARAALEYLTDKAQDVRGVAGEQLRFGLDEVKLHAPIEGQSRILCALANFADHMQSAADNSSGADTEATLRRLMAGGPKFFIKDHRAVSASGDPLRYPARTERLDYEAEIAVVIGKAGRDIKGDDFASHVWGFTLFNDWSVRDHGSFGPDFAYSKNFDSSATVGPWIIVNEGTDLQDIPVECRVNGEVRQSGNTSSMVHTFAALGEHLSRDTTLWPGDLIASGTPKGTAVDSTKQEADGSTPDTLFLKPGDVVEVSSALIGTIRNQVVKPTD</sequence>
<comment type="similarity">
    <text evidence="1">Belongs to the FAH family.</text>
</comment>
<dbReference type="SUPFAM" id="SSF56529">
    <property type="entry name" value="FAH"/>
    <property type="match status" value="1"/>
</dbReference>
<comment type="caution">
    <text evidence="4">The sequence shown here is derived from an EMBL/GenBank/DDBJ whole genome shotgun (WGS) entry which is preliminary data.</text>
</comment>
<evidence type="ECO:0000256" key="2">
    <source>
        <dbReference type="ARBA" id="ARBA00022723"/>
    </source>
</evidence>
<evidence type="ECO:0000313" key="5">
    <source>
        <dbReference type="Proteomes" id="UP001310290"/>
    </source>
</evidence>
<evidence type="ECO:0000256" key="1">
    <source>
        <dbReference type="ARBA" id="ARBA00010211"/>
    </source>
</evidence>
<feature type="domain" description="Fumarylacetoacetase-like C-terminal" evidence="3">
    <location>
        <begin position="133"/>
        <end position="358"/>
    </location>
</feature>
<organism evidence="4 5">
    <name type="scientific">Streptomyces bottropensis</name>
    <dbReference type="NCBI Taxonomy" id="42235"/>
    <lineage>
        <taxon>Bacteria</taxon>
        <taxon>Bacillati</taxon>
        <taxon>Actinomycetota</taxon>
        <taxon>Actinomycetes</taxon>
        <taxon>Kitasatosporales</taxon>
        <taxon>Streptomycetaceae</taxon>
        <taxon>Streptomyces</taxon>
    </lineage>
</organism>
<dbReference type="InterPro" id="IPR036663">
    <property type="entry name" value="Fumarylacetoacetase_C_sf"/>
</dbReference>
<dbReference type="InterPro" id="IPR051121">
    <property type="entry name" value="FAH"/>
</dbReference>
<gene>
    <name evidence="4" type="ORF">QBA35_04455</name>
</gene>
<dbReference type="RefSeq" id="WP_334657819.1">
    <property type="nucleotide sequence ID" value="NZ_JARULZ010000001.1"/>
</dbReference>
<dbReference type="PANTHER" id="PTHR42796:SF4">
    <property type="entry name" value="FUMARYLACETOACETATE HYDROLASE DOMAIN-CONTAINING PROTEIN 2A"/>
    <property type="match status" value="1"/>
</dbReference>
<evidence type="ECO:0000313" key="4">
    <source>
        <dbReference type="EMBL" id="MEH0632627.1"/>
    </source>
</evidence>
<keyword evidence="5" id="KW-1185">Reference proteome</keyword>
<proteinExistence type="inferred from homology"/>
<reference evidence="4" key="1">
    <citation type="submission" date="2023-04" db="EMBL/GenBank/DDBJ databases">
        <title>Genomic diversity of scab-causing Streptomyces spp. in the province of Quebec, Canada.</title>
        <authorList>
            <person name="Biessy A."/>
            <person name="Cadieux M."/>
            <person name="Ciotola M."/>
            <person name="Filion M."/>
        </authorList>
    </citation>
    <scope>NUCLEOTIDE SEQUENCE</scope>
    <source>
        <strain evidence="4">B21-115</strain>
    </source>
</reference>
<dbReference type="EMBL" id="JARULZ010000001">
    <property type="protein sequence ID" value="MEH0632627.1"/>
    <property type="molecule type" value="Genomic_DNA"/>
</dbReference>
<dbReference type="Pfam" id="PF01557">
    <property type="entry name" value="FAA_hydrolase"/>
    <property type="match status" value="1"/>
</dbReference>